<feature type="compositionally biased region" description="Polar residues" evidence="7">
    <location>
        <begin position="1"/>
        <end position="45"/>
    </location>
</feature>
<evidence type="ECO:0000256" key="1">
    <source>
        <dbReference type="ARBA" id="ARBA00002212"/>
    </source>
</evidence>
<evidence type="ECO:0000256" key="2">
    <source>
        <dbReference type="ARBA" id="ARBA00004123"/>
    </source>
</evidence>
<evidence type="ECO:0000256" key="3">
    <source>
        <dbReference type="ARBA" id="ARBA00008057"/>
    </source>
</evidence>
<accession>A0A6A6IXK4</accession>
<reference evidence="9" key="1">
    <citation type="journal article" date="2020" name="Stud. Mycol.">
        <title>101 Dothideomycetes genomes: a test case for predicting lifestyles and emergence of pathogens.</title>
        <authorList>
            <person name="Haridas S."/>
            <person name="Albert R."/>
            <person name="Binder M."/>
            <person name="Bloem J."/>
            <person name="Labutti K."/>
            <person name="Salamov A."/>
            <person name="Andreopoulos B."/>
            <person name="Baker S."/>
            <person name="Barry K."/>
            <person name="Bills G."/>
            <person name="Bluhm B."/>
            <person name="Cannon C."/>
            <person name="Castanera R."/>
            <person name="Culley D."/>
            <person name="Daum C."/>
            <person name="Ezra D."/>
            <person name="Gonzalez J."/>
            <person name="Henrissat B."/>
            <person name="Kuo A."/>
            <person name="Liang C."/>
            <person name="Lipzen A."/>
            <person name="Lutzoni F."/>
            <person name="Magnuson J."/>
            <person name="Mondo S."/>
            <person name="Nolan M."/>
            <person name="Ohm R."/>
            <person name="Pangilinan J."/>
            <person name="Park H.-J."/>
            <person name="Ramirez L."/>
            <person name="Alfaro M."/>
            <person name="Sun H."/>
            <person name="Tritt A."/>
            <person name="Yoshinaga Y."/>
            <person name="Zwiers L.-H."/>
            <person name="Turgeon B."/>
            <person name="Goodwin S."/>
            <person name="Spatafora J."/>
            <person name="Crous P."/>
            <person name="Grigoriev I."/>
        </authorList>
    </citation>
    <scope>NUCLEOTIDE SEQUENCE</scope>
    <source>
        <strain evidence="9">CBS 122368</strain>
    </source>
</reference>
<protein>
    <recommendedName>
        <fullName evidence="8">Histone chaperone domain-containing protein</fullName>
    </recommendedName>
</protein>
<feature type="compositionally biased region" description="Polar residues" evidence="7">
    <location>
        <begin position="170"/>
        <end position="179"/>
    </location>
</feature>
<evidence type="ECO:0000313" key="9">
    <source>
        <dbReference type="EMBL" id="KAF2255124.1"/>
    </source>
</evidence>
<dbReference type="InterPro" id="IPR019098">
    <property type="entry name" value="Histone_chaperone_domain_CHZ"/>
</dbReference>
<feature type="compositionally biased region" description="Basic residues" evidence="7">
    <location>
        <begin position="55"/>
        <end position="67"/>
    </location>
</feature>
<comment type="subunit">
    <text evidence="6">Forms a heterotrimer with H2A.Z-H2B, stabilizing the association of the histone dimer. Also, with a lower affinity, forms a heterotrimer with H2A-H2B.</text>
</comment>
<proteinExistence type="inferred from homology"/>
<name>A0A6A6IXK4_9PLEO</name>
<feature type="compositionally biased region" description="Basic and acidic residues" evidence="7">
    <location>
        <begin position="81"/>
        <end position="97"/>
    </location>
</feature>
<organism evidence="9 10">
    <name type="scientific">Trematosphaeria pertusa</name>
    <dbReference type="NCBI Taxonomy" id="390896"/>
    <lineage>
        <taxon>Eukaryota</taxon>
        <taxon>Fungi</taxon>
        <taxon>Dikarya</taxon>
        <taxon>Ascomycota</taxon>
        <taxon>Pezizomycotina</taxon>
        <taxon>Dothideomycetes</taxon>
        <taxon>Pleosporomycetidae</taxon>
        <taxon>Pleosporales</taxon>
        <taxon>Massarineae</taxon>
        <taxon>Trematosphaeriaceae</taxon>
        <taxon>Trematosphaeria</taxon>
    </lineage>
</organism>
<comment type="function">
    <text evidence="1">Forms a chaperone-bound H2A.Z-H2B complex that acts as a source for SWR1 complex-dependent H2A to H2A.Z histone replacement in chromatin.</text>
</comment>
<evidence type="ECO:0000256" key="4">
    <source>
        <dbReference type="ARBA" id="ARBA00023186"/>
    </source>
</evidence>
<dbReference type="RefSeq" id="XP_033690128.1">
    <property type="nucleotide sequence ID" value="XM_033819981.1"/>
</dbReference>
<sequence>MTSAITETTEQTATKSANTQKSRNTSRQPPKDTVNASKTTITTHANDPEEVVEPKKKKKPAGLRRRPQLGDPGVARPVVRKKSESESESDNDKENKALHKSITNDGTANESEDGSEKETWKGNERGSDKARTSKKLEKKPAHKSQELLTDSNEEEDHKTTPAVITKETAKTPSMTQATRPSKKKDDDEGIDPKNIIDGPRRRRGQGGGSSTNNARGRAALRSMSGKRRRDGSDDEDADAVEPAKKKPAIGGRNMARPRVSIDSRDPKSPILTRRQARLTAAPPTDIEMTDARPVEVAAVAPVTPPLVGNVFARSRLSFSDWTSNGDGEEL</sequence>
<dbReference type="Pfam" id="PF09649">
    <property type="entry name" value="CHZ"/>
    <property type="match status" value="1"/>
</dbReference>
<evidence type="ECO:0000313" key="10">
    <source>
        <dbReference type="Proteomes" id="UP000800094"/>
    </source>
</evidence>
<comment type="subcellular location">
    <subcellularLocation>
        <location evidence="2">Nucleus</location>
    </subcellularLocation>
</comment>
<evidence type="ECO:0000256" key="6">
    <source>
        <dbReference type="ARBA" id="ARBA00025877"/>
    </source>
</evidence>
<dbReference type="GO" id="GO:0005634">
    <property type="term" value="C:nucleus"/>
    <property type="evidence" value="ECO:0007669"/>
    <property type="project" value="UniProtKB-SubCell"/>
</dbReference>
<evidence type="ECO:0000259" key="8">
    <source>
        <dbReference type="Pfam" id="PF09649"/>
    </source>
</evidence>
<feature type="compositionally biased region" description="Basic and acidic residues" evidence="7">
    <location>
        <begin position="114"/>
        <end position="145"/>
    </location>
</feature>
<keyword evidence="10" id="KW-1185">Reference proteome</keyword>
<dbReference type="EMBL" id="ML987190">
    <property type="protein sequence ID" value="KAF2255124.1"/>
    <property type="molecule type" value="Genomic_DNA"/>
</dbReference>
<keyword evidence="4" id="KW-0143">Chaperone</keyword>
<dbReference type="AlphaFoldDB" id="A0A6A6IXK4"/>
<dbReference type="GeneID" id="54573311"/>
<feature type="region of interest" description="Disordered" evidence="7">
    <location>
        <begin position="1"/>
        <end position="289"/>
    </location>
</feature>
<dbReference type="Proteomes" id="UP000800094">
    <property type="component" value="Unassembled WGS sequence"/>
</dbReference>
<keyword evidence="5" id="KW-0539">Nucleus</keyword>
<gene>
    <name evidence="9" type="ORF">BU26DRAFT_151093</name>
</gene>
<evidence type="ECO:0000256" key="7">
    <source>
        <dbReference type="SAM" id="MobiDB-lite"/>
    </source>
</evidence>
<comment type="similarity">
    <text evidence="3">Belongs to the CHZ1 family.</text>
</comment>
<feature type="domain" description="Histone chaperone" evidence="8">
    <location>
        <begin position="185"/>
        <end position="204"/>
    </location>
</feature>
<evidence type="ECO:0000256" key="5">
    <source>
        <dbReference type="ARBA" id="ARBA00023242"/>
    </source>
</evidence>